<gene>
    <name evidence="1" type="ORF">LTS18_000239</name>
</gene>
<evidence type="ECO:0000313" key="2">
    <source>
        <dbReference type="Proteomes" id="UP001186974"/>
    </source>
</evidence>
<proteinExistence type="predicted"/>
<dbReference type="Proteomes" id="UP001186974">
    <property type="component" value="Unassembled WGS sequence"/>
</dbReference>
<organism evidence="1 2">
    <name type="scientific">Coniosporium uncinatum</name>
    <dbReference type="NCBI Taxonomy" id="93489"/>
    <lineage>
        <taxon>Eukaryota</taxon>
        <taxon>Fungi</taxon>
        <taxon>Dikarya</taxon>
        <taxon>Ascomycota</taxon>
        <taxon>Pezizomycotina</taxon>
        <taxon>Dothideomycetes</taxon>
        <taxon>Dothideomycetes incertae sedis</taxon>
        <taxon>Coniosporium</taxon>
    </lineage>
</organism>
<comment type="caution">
    <text evidence="1">The sequence shown here is derived from an EMBL/GenBank/DDBJ whole genome shotgun (WGS) entry which is preliminary data.</text>
</comment>
<dbReference type="EMBL" id="JAWDJW010000506">
    <property type="protein sequence ID" value="KAK3080562.1"/>
    <property type="molecule type" value="Genomic_DNA"/>
</dbReference>
<accession>A0ACC3DUW4</accession>
<protein>
    <submittedName>
        <fullName evidence="1">Uncharacterized protein</fullName>
    </submittedName>
</protein>
<sequence>MDLDRQIGQMIFKDGKAQKKIVEYTAKIEEMTATMENLNIAIKDQSIKEQTHNTRIATLESQVNGLKQNESVLQQQMAELQDGKNALTNQLATLHEAEANRRKLADEYANLKAELETTKSNHKQRIADIDKDQKDTVNKQQALIKSLQDQLHESDAKSKSAGEEKDAVEKDFAAAQASVAAAKKEKESAETQARIMEGQYRSTKQELAEKSATFAFDKSRHGAAVHALEKKNEGLRIEHAGEMAEAKELHQQQLRELMDENDKLREKIVVMDAAFEEGPDGLAGLKTRELQDQIKEVEGEREEWAAVATEANALLIIQSADLASANAALADFQRSEVGPLKQQVEQLRDHIRMYIQLGAVGSRNEHAENVAPKLGAAGLLRGKTDVRYLRNAKAGR</sequence>
<keyword evidence="2" id="KW-1185">Reference proteome</keyword>
<name>A0ACC3DUW4_9PEZI</name>
<evidence type="ECO:0000313" key="1">
    <source>
        <dbReference type="EMBL" id="KAK3080562.1"/>
    </source>
</evidence>
<reference evidence="1" key="1">
    <citation type="submission" date="2024-09" db="EMBL/GenBank/DDBJ databases">
        <title>Black Yeasts Isolated from many extreme environments.</title>
        <authorList>
            <person name="Coleine C."/>
            <person name="Stajich J.E."/>
            <person name="Selbmann L."/>
        </authorList>
    </citation>
    <scope>NUCLEOTIDE SEQUENCE</scope>
    <source>
        <strain evidence="1">CCFEE 5737</strain>
    </source>
</reference>